<dbReference type="EMBL" id="LNFP01000356">
    <property type="protein sequence ID" value="KUF93777.1"/>
    <property type="molecule type" value="Genomic_DNA"/>
</dbReference>
<evidence type="ECO:0000313" key="13">
    <source>
        <dbReference type="EMBL" id="KUF93777.1"/>
    </source>
</evidence>
<dbReference type="GO" id="GO:0016755">
    <property type="term" value="F:aminoacyltransferase activity"/>
    <property type="evidence" value="ECO:0007669"/>
    <property type="project" value="InterPro"/>
</dbReference>
<evidence type="ECO:0000256" key="12">
    <source>
        <dbReference type="SAM" id="SignalP"/>
    </source>
</evidence>
<evidence type="ECO:0000256" key="3">
    <source>
        <dbReference type="ARBA" id="ARBA00022723"/>
    </source>
</evidence>
<dbReference type="GO" id="GO:0016887">
    <property type="term" value="F:ATP hydrolysis activity"/>
    <property type="evidence" value="ECO:0007669"/>
    <property type="project" value="InterPro"/>
</dbReference>
<dbReference type="Gene3D" id="3.30.40.240">
    <property type="entry name" value="Transglutaminase elicitor, body domain"/>
    <property type="match status" value="1"/>
</dbReference>
<dbReference type="SUPFAM" id="SSF56784">
    <property type="entry name" value="HAD-like"/>
    <property type="match status" value="1"/>
</dbReference>
<feature type="transmembrane region" description="Helical" evidence="11">
    <location>
        <begin position="584"/>
        <end position="601"/>
    </location>
</feature>
<dbReference type="PROSITE" id="PS00154">
    <property type="entry name" value="ATPASE_E1_E2"/>
    <property type="match status" value="1"/>
</dbReference>
<comment type="caution">
    <text evidence="13">The sequence shown here is derived from an EMBL/GenBank/DDBJ whole genome shotgun (WGS) entry which is preliminary data.</text>
</comment>
<dbReference type="PANTHER" id="PTHR45630">
    <property type="entry name" value="CATION-TRANSPORTING ATPASE-RELATED"/>
    <property type="match status" value="1"/>
</dbReference>
<organism evidence="13 14">
    <name type="scientific">Phytophthora nicotianae</name>
    <name type="common">Potato buckeye rot agent</name>
    <name type="synonym">Phytophthora parasitica</name>
    <dbReference type="NCBI Taxonomy" id="4792"/>
    <lineage>
        <taxon>Eukaryota</taxon>
        <taxon>Sar</taxon>
        <taxon>Stramenopiles</taxon>
        <taxon>Oomycota</taxon>
        <taxon>Peronosporomycetes</taxon>
        <taxon>Peronosporales</taxon>
        <taxon>Peronosporaceae</taxon>
        <taxon>Phytophthora</taxon>
    </lineage>
</organism>
<comment type="subcellular location">
    <subcellularLocation>
        <location evidence="1">Membrane</location>
        <topology evidence="1">Multi-pass membrane protein</topology>
    </subcellularLocation>
</comment>
<dbReference type="GO" id="GO:0046872">
    <property type="term" value="F:metal ion binding"/>
    <property type="evidence" value="ECO:0007669"/>
    <property type="project" value="UniProtKB-KW"/>
</dbReference>
<dbReference type="InterPro" id="IPR006544">
    <property type="entry name" value="P-type_TPase_V"/>
</dbReference>
<proteinExistence type="predicted"/>
<dbReference type="InterPro" id="IPR032048">
    <property type="entry name" value="TGase_elicitor"/>
</dbReference>
<dbReference type="GO" id="GO:0140358">
    <property type="term" value="F:P-type transmembrane transporter activity"/>
    <property type="evidence" value="ECO:0007669"/>
    <property type="project" value="InterPro"/>
</dbReference>
<feature type="compositionally biased region" description="Low complexity" evidence="10">
    <location>
        <begin position="463"/>
        <end position="485"/>
    </location>
</feature>
<evidence type="ECO:0000313" key="14">
    <source>
        <dbReference type="Proteomes" id="UP000054636"/>
    </source>
</evidence>
<keyword evidence="3" id="KW-0479">Metal-binding</keyword>
<keyword evidence="6" id="KW-0460">Magnesium</keyword>
<dbReference type="PROSITE" id="PS01229">
    <property type="entry name" value="COF_2"/>
    <property type="match status" value="1"/>
</dbReference>
<reference evidence="13 14" key="1">
    <citation type="submission" date="2015-11" db="EMBL/GenBank/DDBJ databases">
        <title>Genomes and virulence difference between two physiological races of Phytophthora nicotianae.</title>
        <authorList>
            <person name="Liu H."/>
            <person name="Ma X."/>
            <person name="Yu H."/>
            <person name="Fang D."/>
            <person name="Li Y."/>
            <person name="Wang X."/>
            <person name="Wang W."/>
            <person name="Dong Y."/>
            <person name="Xiao B."/>
        </authorList>
    </citation>
    <scope>NUCLEOTIDE SEQUENCE [LARGE SCALE GENOMIC DNA]</scope>
    <source>
        <strain evidence="14">race 1</strain>
    </source>
</reference>
<dbReference type="Pfam" id="PF16683">
    <property type="entry name" value="TGase_elicitor"/>
    <property type="match status" value="1"/>
</dbReference>
<dbReference type="GO" id="GO:0005524">
    <property type="term" value="F:ATP binding"/>
    <property type="evidence" value="ECO:0007669"/>
    <property type="project" value="UniProtKB-KW"/>
</dbReference>
<dbReference type="GO" id="GO:0016020">
    <property type="term" value="C:membrane"/>
    <property type="evidence" value="ECO:0007669"/>
    <property type="project" value="UniProtKB-SubCell"/>
</dbReference>
<keyword evidence="9 11" id="KW-0472">Membrane</keyword>
<protein>
    <submittedName>
        <fullName evidence="13">Exoglucanase 1</fullName>
    </submittedName>
</protein>
<dbReference type="NCBIfam" id="TIGR01494">
    <property type="entry name" value="ATPase_P-type"/>
    <property type="match status" value="1"/>
</dbReference>
<evidence type="ECO:0000256" key="7">
    <source>
        <dbReference type="ARBA" id="ARBA00022967"/>
    </source>
</evidence>
<dbReference type="Pfam" id="PF13246">
    <property type="entry name" value="Cation_ATPase"/>
    <property type="match status" value="1"/>
</dbReference>
<sequence>MVQWRLVCGLAALYAAGTVKAMPIQDDPTDTPDELTTMDANFPGYGAFMEIGTSPTSATLSTGGEVGKDADKYNPGQLHAARINRRLEVTKSTDMQKLETFFGLELETDITKLPTKYQHDPIPWPASYWPVYADSINYRWAKGKPSPAEKYANAFGYDAKELMDKISAKNGIDSQTKRKNCTDDAVCKALKDGSVCAKREGKTEGHCIPTWFGICHAWAPAAILEAEPACAVERNGTVFEPYDIKGLITLAYDGSKIPTIFTGSRFNGNDNAPNNTDQYGRFFDDRRRDISPGYFHVAVTNIMGRFNHSFVVDITAGNEVWNQPARSYEILRLSWTTPTAAAKKYFDTDKYPFNDAATKIAVVTTRFSWIVESGTNGPLVSTGLVDKSTTSADYEYILETDETYQILGGEWLSGSKANHPDFLWLPASKPDNSTVTSVGLHYAEIEALLDESTSSSGDCKAVSQTSTAAPAPASSTESSAAGSAPPQTPLVVVLDRLRRINADGESMPVQKFPLPNDSSDVYDAEGNGKKYTLFSGTRTLASGRDEEILAIVQATGAHTSRGQLVQAILYPAPIRFKYDEHLKAVFSVLFVIGLIAAYFAMKFLIENAGLSNTLFAFVYGMFMFSAVLNPLLPVVMTIGQVNAAKRLQKKDVFCLNPQRITLCGKVRVFCFDKTGTITKEGLDYRGCVPIGDSGEFQPEFNDMTDASLNQMMKFSLASCHAVGSLNGELVGNEVEVKMFKSTQWKLIELEGQLPVVQAADGSKELEFVKRFEFDHHRMSMSVVMKQKSTGKLIIFCKGSYEKMASVSSKDSIPANYFETAENLAKNGCYVLGMAYKEMSAMSETDLAAFLGDRDAVEASLALLGLIMFRNEIKDDSRDAILTLKQGDIRPVMITGDNAMTGCYIARASGMVDEDSQMILGDMVADEKIGFMLLWKDVETQQVFSFDDIRDMVEAVDTKVELAVTGKAFDFLVKMGDINKILLKVRIFSRMTPQGKVDCVKLHMATGSVTGMCGDGGNDCGALRIAHVGVALSDAEASVVSPFTSKSRTLKSVVDLVLEGRGALATSFASVKYLILYGLIGIGCRTVMYYNGVFISQFGFMYLDGAILVGLSYGLTRARPLEKMGSQRPTSSLVGPTTVCSLVGAAAIHWLFLYGAIHDLTTQPWYCPFQPSNVNLVQWWLLQDSNLGSTLWFIICFQQMSTGLTMGLGSRFRLPIWHNIFLMFWYALLFVVLVVMFVGPPSRFSDQFRVASSTNVVGLPDIPLPVGFRWELFGWGIADTAAVLIYEYFFVLGYVRDYFRAKYHRDALPMKL</sequence>
<name>A0A0W8DBM1_PHYNI</name>
<feature type="transmembrane region" description="Helical" evidence="11">
    <location>
        <begin position="613"/>
        <end position="632"/>
    </location>
</feature>
<feature type="transmembrane region" description="Helical" evidence="11">
    <location>
        <begin position="1271"/>
        <end position="1294"/>
    </location>
</feature>
<feature type="signal peptide" evidence="12">
    <location>
        <begin position="1"/>
        <end position="21"/>
    </location>
</feature>
<evidence type="ECO:0000256" key="9">
    <source>
        <dbReference type="ARBA" id="ARBA00023136"/>
    </source>
</evidence>
<feature type="chain" id="PRO_5006941481" evidence="12">
    <location>
        <begin position="22"/>
        <end position="1311"/>
    </location>
</feature>
<dbReference type="SFLD" id="SFLDS00003">
    <property type="entry name" value="Haloacid_Dehalogenase"/>
    <property type="match status" value="1"/>
</dbReference>
<dbReference type="SUPFAM" id="SSF81665">
    <property type="entry name" value="Calcium ATPase, transmembrane domain M"/>
    <property type="match status" value="1"/>
</dbReference>
<dbReference type="InterPro" id="IPR023299">
    <property type="entry name" value="ATPase_P-typ_cyto_dom_N"/>
</dbReference>
<evidence type="ECO:0000256" key="1">
    <source>
        <dbReference type="ARBA" id="ARBA00004141"/>
    </source>
</evidence>
<dbReference type="InterPro" id="IPR036412">
    <property type="entry name" value="HAD-like_sf"/>
</dbReference>
<dbReference type="Gene3D" id="3.40.1110.10">
    <property type="entry name" value="Calcium-transporting ATPase, cytoplasmic domain N"/>
    <property type="match status" value="1"/>
</dbReference>
<feature type="transmembrane region" description="Helical" evidence="11">
    <location>
        <begin position="1215"/>
        <end position="1237"/>
    </location>
</feature>
<dbReference type="SFLD" id="SFLDF00027">
    <property type="entry name" value="p-type_atpase"/>
    <property type="match status" value="1"/>
</dbReference>
<dbReference type="InterPro" id="IPR023298">
    <property type="entry name" value="ATPase_P-typ_TM_dom_sf"/>
</dbReference>
<evidence type="ECO:0000256" key="4">
    <source>
        <dbReference type="ARBA" id="ARBA00022741"/>
    </source>
</evidence>
<evidence type="ECO:0000256" key="2">
    <source>
        <dbReference type="ARBA" id="ARBA00022692"/>
    </source>
</evidence>
<keyword evidence="7" id="KW-1278">Translocase</keyword>
<evidence type="ECO:0000256" key="5">
    <source>
        <dbReference type="ARBA" id="ARBA00022840"/>
    </source>
</evidence>
<keyword evidence="8 11" id="KW-1133">Transmembrane helix</keyword>
<evidence type="ECO:0000256" key="11">
    <source>
        <dbReference type="SAM" id="Phobius"/>
    </source>
</evidence>
<keyword evidence="4" id="KW-0547">Nucleotide-binding</keyword>
<dbReference type="InterPro" id="IPR023214">
    <property type="entry name" value="HAD_sf"/>
</dbReference>
<keyword evidence="2 11" id="KW-0812">Transmembrane</keyword>
<gene>
    <name evidence="13" type="ORF">AM588_10004583</name>
</gene>
<accession>A0A0W8DBM1</accession>
<keyword evidence="5" id="KW-0067">ATP-binding</keyword>
<dbReference type="InterPro" id="IPR044492">
    <property type="entry name" value="P_typ_ATPase_HD_dom"/>
</dbReference>
<dbReference type="SFLD" id="SFLDG00002">
    <property type="entry name" value="C1.7:_P-type_atpase_like"/>
    <property type="match status" value="1"/>
</dbReference>
<feature type="transmembrane region" description="Helical" evidence="11">
    <location>
        <begin position="1132"/>
        <end position="1156"/>
    </location>
</feature>
<evidence type="ECO:0000256" key="6">
    <source>
        <dbReference type="ARBA" id="ARBA00022842"/>
    </source>
</evidence>
<dbReference type="InterPro" id="IPR018303">
    <property type="entry name" value="ATPase_P-typ_P_site"/>
</dbReference>
<keyword evidence="12" id="KW-0732">Signal</keyword>
<dbReference type="PRINTS" id="PR00119">
    <property type="entry name" value="CATATPASE"/>
</dbReference>
<dbReference type="Proteomes" id="UP000054636">
    <property type="component" value="Unassembled WGS sequence"/>
</dbReference>
<dbReference type="Gene3D" id="3.40.50.1000">
    <property type="entry name" value="HAD superfamily/HAD-like"/>
    <property type="match status" value="1"/>
</dbReference>
<evidence type="ECO:0000256" key="8">
    <source>
        <dbReference type="ARBA" id="ARBA00022989"/>
    </source>
</evidence>
<dbReference type="SUPFAM" id="SSF81660">
    <property type="entry name" value="Metal cation-transporting ATPase, ATP-binding domain N"/>
    <property type="match status" value="1"/>
</dbReference>
<dbReference type="InterPro" id="IPR001757">
    <property type="entry name" value="P_typ_ATPase"/>
</dbReference>
<feature type="region of interest" description="Disordered" evidence="10">
    <location>
        <begin position="454"/>
        <end position="486"/>
    </location>
</feature>
<dbReference type="Gene3D" id="2.70.150.10">
    <property type="entry name" value="Calcium-transporting ATPase, cytoplasmic transduction domain A"/>
    <property type="match status" value="1"/>
</dbReference>
<feature type="transmembrane region" description="Helical" evidence="11">
    <location>
        <begin position="1087"/>
        <end position="1112"/>
    </location>
</feature>
<dbReference type="GO" id="GO:0019829">
    <property type="term" value="F:ATPase-coupled monoatomic cation transmembrane transporter activity"/>
    <property type="evidence" value="ECO:0007669"/>
    <property type="project" value="TreeGrafter"/>
</dbReference>
<dbReference type="PANTHER" id="PTHR45630:SF11">
    <property type="entry name" value="CATION-TRANSPORTING P-TYPE ATPASE N-TERMINAL DOMAIN-CONTAINING PROTEIN"/>
    <property type="match status" value="1"/>
</dbReference>
<evidence type="ECO:0000256" key="10">
    <source>
        <dbReference type="SAM" id="MobiDB-lite"/>
    </source>
</evidence>